<proteinExistence type="predicted"/>
<keyword evidence="1" id="KW-1133">Transmembrane helix</keyword>
<organism evidence="3 4">
    <name type="scientific">Rariglobus hedericola</name>
    <dbReference type="NCBI Taxonomy" id="2597822"/>
    <lineage>
        <taxon>Bacteria</taxon>
        <taxon>Pseudomonadati</taxon>
        <taxon>Verrucomicrobiota</taxon>
        <taxon>Opitutia</taxon>
        <taxon>Opitutales</taxon>
        <taxon>Opitutaceae</taxon>
        <taxon>Rariglobus</taxon>
    </lineage>
</organism>
<keyword evidence="1" id="KW-0472">Membrane</keyword>
<dbReference type="GO" id="GO:0004175">
    <property type="term" value="F:endopeptidase activity"/>
    <property type="evidence" value="ECO:0007669"/>
    <property type="project" value="UniProtKB-ARBA"/>
</dbReference>
<accession>A0A556QQH8</accession>
<reference evidence="3 4" key="1">
    <citation type="submission" date="2019-07" db="EMBL/GenBank/DDBJ databases">
        <title>Description of 53C-WASEF.</title>
        <authorList>
            <person name="Pitt A."/>
            <person name="Hahn M.W."/>
        </authorList>
    </citation>
    <scope>NUCLEOTIDE SEQUENCE [LARGE SCALE GENOMIC DNA]</scope>
    <source>
        <strain evidence="3 4">53C-WASEF</strain>
    </source>
</reference>
<feature type="transmembrane region" description="Helical" evidence="1">
    <location>
        <begin position="141"/>
        <end position="166"/>
    </location>
</feature>
<dbReference type="InterPro" id="IPR003675">
    <property type="entry name" value="Rce1/LyrA-like_dom"/>
</dbReference>
<evidence type="ECO:0000256" key="1">
    <source>
        <dbReference type="SAM" id="Phobius"/>
    </source>
</evidence>
<dbReference type="RefSeq" id="WP_144229236.1">
    <property type="nucleotide sequence ID" value="NZ_CBCRVV010000019.1"/>
</dbReference>
<feature type="transmembrane region" description="Helical" evidence="1">
    <location>
        <begin position="51"/>
        <end position="69"/>
    </location>
</feature>
<dbReference type="AlphaFoldDB" id="A0A556QQH8"/>
<dbReference type="Pfam" id="PF02517">
    <property type="entry name" value="Rce1-like"/>
    <property type="match status" value="1"/>
</dbReference>
<feature type="domain" description="CAAX prenyl protease 2/Lysostaphin resistance protein A-like" evidence="2">
    <location>
        <begin position="190"/>
        <end position="278"/>
    </location>
</feature>
<dbReference type="InterPro" id="IPR052710">
    <property type="entry name" value="CAAX_protease"/>
</dbReference>
<keyword evidence="4" id="KW-1185">Reference proteome</keyword>
<feature type="transmembrane region" description="Helical" evidence="1">
    <location>
        <begin position="266"/>
        <end position="288"/>
    </location>
</feature>
<keyword evidence="3" id="KW-0378">Hydrolase</keyword>
<dbReference type="GO" id="GO:0006508">
    <property type="term" value="P:proteolysis"/>
    <property type="evidence" value="ECO:0007669"/>
    <property type="project" value="UniProtKB-KW"/>
</dbReference>
<gene>
    <name evidence="3" type="ORF">FPL22_06210</name>
</gene>
<feature type="transmembrane region" description="Helical" evidence="1">
    <location>
        <begin position="227"/>
        <end position="260"/>
    </location>
</feature>
<keyword evidence="1" id="KW-0812">Transmembrane</keyword>
<dbReference type="PANTHER" id="PTHR36435">
    <property type="entry name" value="SLR1288 PROTEIN"/>
    <property type="match status" value="1"/>
</dbReference>
<name>A0A556QQH8_9BACT</name>
<evidence type="ECO:0000259" key="2">
    <source>
        <dbReference type="Pfam" id="PF02517"/>
    </source>
</evidence>
<comment type="caution">
    <text evidence="3">The sequence shown here is derived from an EMBL/GenBank/DDBJ whole genome shotgun (WGS) entry which is preliminary data.</text>
</comment>
<dbReference type="OrthoDB" id="9782250at2"/>
<feature type="transmembrane region" description="Helical" evidence="1">
    <location>
        <begin position="89"/>
        <end position="109"/>
    </location>
</feature>
<protein>
    <submittedName>
        <fullName evidence="3">CPBP family intramembrane metalloprotease</fullName>
    </submittedName>
</protein>
<dbReference type="GO" id="GO:0008237">
    <property type="term" value="F:metallopeptidase activity"/>
    <property type="evidence" value="ECO:0007669"/>
    <property type="project" value="UniProtKB-KW"/>
</dbReference>
<evidence type="ECO:0000313" key="4">
    <source>
        <dbReference type="Proteomes" id="UP000315648"/>
    </source>
</evidence>
<dbReference type="PANTHER" id="PTHR36435:SF1">
    <property type="entry name" value="CAAX AMINO TERMINAL PROTEASE FAMILY PROTEIN"/>
    <property type="match status" value="1"/>
</dbReference>
<dbReference type="GO" id="GO:0080120">
    <property type="term" value="P:CAAX-box protein maturation"/>
    <property type="evidence" value="ECO:0007669"/>
    <property type="project" value="UniProtKB-ARBA"/>
</dbReference>
<dbReference type="EMBL" id="VMBG01000001">
    <property type="protein sequence ID" value="TSJ78895.1"/>
    <property type="molecule type" value="Genomic_DNA"/>
</dbReference>
<keyword evidence="3" id="KW-0482">Metalloprotease</keyword>
<feature type="transmembrane region" description="Helical" evidence="1">
    <location>
        <begin position="186"/>
        <end position="206"/>
    </location>
</feature>
<keyword evidence="3" id="KW-0645">Protease</keyword>
<sequence>MPDPVNPPTLIIVAEIGCWLAGLLLLVRLFTGRLGSHRPTLRPWTVSVEGFVMSILLVVAGGLLLPHAATYLNDDILGPAARNGDWWQIVQGAAFQLGMLGGGFISIIISRFAKTSQPPPLPEPAVTASAARAPAPRTPNFLIAGIATFAIALPVIGGIGFVWKIVVESLGFPMEEQEMVDLFRNAESPSFLVAMIVLASVIAPVTEEMIFRAGLFRYLRTRIPRWLALILPAVIFAVLHGNVVAFLPLFALGLFFALAYERTGNIAVPMIAHALFNLHTIVLVMAGVTA</sequence>
<evidence type="ECO:0000313" key="3">
    <source>
        <dbReference type="EMBL" id="TSJ78895.1"/>
    </source>
</evidence>
<feature type="transmembrane region" description="Helical" evidence="1">
    <location>
        <begin position="12"/>
        <end position="30"/>
    </location>
</feature>
<dbReference type="Proteomes" id="UP000315648">
    <property type="component" value="Unassembled WGS sequence"/>
</dbReference>